<dbReference type="PANTHER" id="PTHR46165:SF7">
    <property type="entry name" value="SET AND MYND DOMAIN-CONTAINING PROTEIN 4"/>
    <property type="match status" value="1"/>
</dbReference>
<dbReference type="GO" id="GO:0008168">
    <property type="term" value="F:methyltransferase activity"/>
    <property type="evidence" value="ECO:0007669"/>
    <property type="project" value="UniProtKB-KW"/>
</dbReference>
<dbReference type="GO" id="GO:0042826">
    <property type="term" value="F:histone deacetylase binding"/>
    <property type="evidence" value="ECO:0007669"/>
    <property type="project" value="TreeGrafter"/>
</dbReference>
<evidence type="ECO:0000256" key="3">
    <source>
        <dbReference type="ARBA" id="ARBA00022691"/>
    </source>
</evidence>
<reference evidence="4" key="2">
    <citation type="submission" date="2020-05" db="UniProtKB">
        <authorList>
            <consortium name="EnsemblMetazoa"/>
        </authorList>
    </citation>
    <scope>IDENTIFICATION</scope>
    <source>
        <strain evidence="4">maculatus3</strain>
    </source>
</reference>
<dbReference type="GO" id="GO:0005737">
    <property type="term" value="C:cytoplasm"/>
    <property type="evidence" value="ECO:0007669"/>
    <property type="project" value="TreeGrafter"/>
</dbReference>
<name>A0A182S9Z8_9DIPT</name>
<proteinExistence type="predicted"/>
<dbReference type="EnsemblMetazoa" id="AMAM002633-RA">
    <property type="protein sequence ID" value="AMAM002633-PA"/>
    <property type="gene ID" value="AMAM002633"/>
</dbReference>
<dbReference type="InterPro" id="IPR052097">
    <property type="entry name" value="SET-MYND_domain_protein"/>
</dbReference>
<sequence>MEVSTEEGYFHQYAKKFRRTVTPKEFEQFGGLVSDRERFAFVNELKWRVVNELPLEQSLDKGKCLVKALQHKENGDRLHREEDWNGALQCYNQCYLLLPEESTLEKAYLLDHRSQVLLQLGKLDQSLEDADRAIAYGYPAEQLATIWERKARIFQSKKDFKTAVECFDRTVHYLTHRSTLTPEQRDERVEELKKLTDTVYYQYKNVQKYLEPPKGTRPFQPHLDGSVLYDSTEAEGRFAKAKTNLRPNQMILKEKPHAATL</sequence>
<dbReference type="GO" id="GO:0005634">
    <property type="term" value="C:nucleus"/>
    <property type="evidence" value="ECO:0007669"/>
    <property type="project" value="TreeGrafter"/>
</dbReference>
<dbReference type="VEuPathDB" id="VectorBase:AMAM002633"/>
<keyword evidence="5" id="KW-1185">Reference proteome</keyword>
<protein>
    <submittedName>
        <fullName evidence="4">Uncharacterized protein</fullName>
    </submittedName>
</protein>
<dbReference type="SUPFAM" id="SSF48452">
    <property type="entry name" value="TPR-like"/>
    <property type="match status" value="1"/>
</dbReference>
<evidence type="ECO:0000313" key="4">
    <source>
        <dbReference type="EnsemblMetazoa" id="AMAM002633-PA"/>
    </source>
</evidence>
<dbReference type="InterPro" id="IPR011990">
    <property type="entry name" value="TPR-like_helical_dom_sf"/>
</dbReference>
<keyword evidence="1" id="KW-0489">Methyltransferase</keyword>
<evidence type="ECO:0000313" key="5">
    <source>
        <dbReference type="Proteomes" id="UP000075901"/>
    </source>
</evidence>
<evidence type="ECO:0000256" key="2">
    <source>
        <dbReference type="ARBA" id="ARBA00022679"/>
    </source>
</evidence>
<accession>A0A182S9Z8</accession>
<reference evidence="5" key="1">
    <citation type="submission" date="2013-09" db="EMBL/GenBank/DDBJ databases">
        <title>The Genome Sequence of Anopheles maculatus species B.</title>
        <authorList>
            <consortium name="The Broad Institute Genomics Platform"/>
            <person name="Neafsey D.E."/>
            <person name="Besansky N."/>
            <person name="Howell P."/>
            <person name="Walton C."/>
            <person name="Young S.K."/>
            <person name="Zeng Q."/>
            <person name="Gargeya S."/>
            <person name="Fitzgerald M."/>
            <person name="Haas B."/>
            <person name="Abouelleil A."/>
            <person name="Allen A.W."/>
            <person name="Alvarado L."/>
            <person name="Arachchi H.M."/>
            <person name="Berlin A.M."/>
            <person name="Chapman S.B."/>
            <person name="Gainer-Dewar J."/>
            <person name="Goldberg J."/>
            <person name="Griggs A."/>
            <person name="Gujja S."/>
            <person name="Hansen M."/>
            <person name="Howarth C."/>
            <person name="Imamovic A."/>
            <person name="Ireland A."/>
            <person name="Larimer J."/>
            <person name="McCowan C."/>
            <person name="Murphy C."/>
            <person name="Pearson M."/>
            <person name="Poon T.W."/>
            <person name="Priest M."/>
            <person name="Roberts A."/>
            <person name="Saif S."/>
            <person name="Shea T."/>
            <person name="Sisk P."/>
            <person name="Sykes S."/>
            <person name="Wortman J."/>
            <person name="Nusbaum C."/>
            <person name="Birren B."/>
        </authorList>
    </citation>
    <scope>NUCLEOTIDE SEQUENCE [LARGE SCALE GENOMIC DNA]</scope>
    <source>
        <strain evidence="5">maculatus3</strain>
    </source>
</reference>
<keyword evidence="2" id="KW-0808">Transferase</keyword>
<keyword evidence="3" id="KW-0949">S-adenosyl-L-methionine</keyword>
<dbReference type="GO" id="GO:0042051">
    <property type="term" value="P:compound eye photoreceptor development"/>
    <property type="evidence" value="ECO:0007669"/>
    <property type="project" value="TreeGrafter"/>
</dbReference>
<dbReference type="GO" id="GO:0032259">
    <property type="term" value="P:methylation"/>
    <property type="evidence" value="ECO:0007669"/>
    <property type="project" value="UniProtKB-KW"/>
</dbReference>
<organism evidence="4 5">
    <name type="scientific">Anopheles maculatus</name>
    <dbReference type="NCBI Taxonomy" id="74869"/>
    <lineage>
        <taxon>Eukaryota</taxon>
        <taxon>Metazoa</taxon>
        <taxon>Ecdysozoa</taxon>
        <taxon>Arthropoda</taxon>
        <taxon>Hexapoda</taxon>
        <taxon>Insecta</taxon>
        <taxon>Pterygota</taxon>
        <taxon>Neoptera</taxon>
        <taxon>Endopterygota</taxon>
        <taxon>Diptera</taxon>
        <taxon>Nematocera</taxon>
        <taxon>Culicoidea</taxon>
        <taxon>Culicidae</taxon>
        <taxon>Anophelinae</taxon>
        <taxon>Anopheles</taxon>
        <taxon>Anopheles maculatus group</taxon>
    </lineage>
</organism>
<dbReference type="PANTHER" id="PTHR46165">
    <property type="entry name" value="SET AND MYND DOMAIN-CONTAINING PROTEIN 4"/>
    <property type="match status" value="1"/>
</dbReference>
<evidence type="ECO:0000256" key="1">
    <source>
        <dbReference type="ARBA" id="ARBA00022603"/>
    </source>
</evidence>
<dbReference type="AlphaFoldDB" id="A0A182S9Z8"/>
<dbReference type="Gene3D" id="1.25.40.10">
    <property type="entry name" value="Tetratricopeptide repeat domain"/>
    <property type="match status" value="1"/>
</dbReference>
<dbReference type="Proteomes" id="UP000075901">
    <property type="component" value="Unassembled WGS sequence"/>
</dbReference>